<comment type="function">
    <text evidence="1">Involved in DNA recombination.</text>
</comment>
<dbReference type="InterPro" id="IPR003798">
    <property type="entry name" value="DNA_recombination_RmuC"/>
</dbReference>
<protein>
    <submittedName>
        <fullName evidence="6">Recombinase RmuC</fullName>
    </submittedName>
</protein>
<dbReference type="PANTHER" id="PTHR30563">
    <property type="entry name" value="DNA RECOMBINATION PROTEIN RMUC"/>
    <property type="match status" value="1"/>
</dbReference>
<dbReference type="Pfam" id="PF02646">
    <property type="entry name" value="RmuC"/>
    <property type="match status" value="1"/>
</dbReference>
<evidence type="ECO:0000256" key="2">
    <source>
        <dbReference type="ARBA" id="ARBA00009840"/>
    </source>
</evidence>
<evidence type="ECO:0000313" key="6">
    <source>
        <dbReference type="EMBL" id="OHA82750.1"/>
    </source>
</evidence>
<evidence type="ECO:0000313" key="7">
    <source>
        <dbReference type="Proteomes" id="UP000178817"/>
    </source>
</evidence>
<accession>A0A1G2SCK5</accession>
<dbReference type="GO" id="GO:0006310">
    <property type="term" value="P:DNA recombination"/>
    <property type="evidence" value="ECO:0007669"/>
    <property type="project" value="UniProtKB-KW"/>
</dbReference>
<reference evidence="6 7" key="1">
    <citation type="journal article" date="2016" name="Nat. Commun.">
        <title>Thousands of microbial genomes shed light on interconnected biogeochemical processes in an aquifer system.</title>
        <authorList>
            <person name="Anantharaman K."/>
            <person name="Brown C.T."/>
            <person name="Hug L.A."/>
            <person name="Sharon I."/>
            <person name="Castelle C.J."/>
            <person name="Probst A.J."/>
            <person name="Thomas B.C."/>
            <person name="Singh A."/>
            <person name="Wilkins M.J."/>
            <person name="Karaoz U."/>
            <person name="Brodie E.L."/>
            <person name="Williams K.H."/>
            <person name="Hubbard S.S."/>
            <person name="Banfield J.F."/>
        </authorList>
    </citation>
    <scope>NUCLEOTIDE SEQUENCE [LARGE SCALE GENOMIC DNA]</scope>
</reference>
<evidence type="ECO:0000256" key="1">
    <source>
        <dbReference type="ARBA" id="ARBA00003416"/>
    </source>
</evidence>
<keyword evidence="5" id="KW-0812">Transmembrane</keyword>
<keyword evidence="4" id="KW-0233">DNA recombination</keyword>
<proteinExistence type="inferred from homology"/>
<dbReference type="Proteomes" id="UP000178817">
    <property type="component" value="Unassembled WGS sequence"/>
</dbReference>
<evidence type="ECO:0000256" key="4">
    <source>
        <dbReference type="ARBA" id="ARBA00023172"/>
    </source>
</evidence>
<gene>
    <name evidence="6" type="ORF">A3B07_01370</name>
</gene>
<dbReference type="SUPFAM" id="SSF58113">
    <property type="entry name" value="Apolipoprotein A-I"/>
    <property type="match status" value="1"/>
</dbReference>
<dbReference type="PANTHER" id="PTHR30563:SF0">
    <property type="entry name" value="DNA RECOMBINATION PROTEIN RMUC"/>
    <property type="match status" value="1"/>
</dbReference>
<name>A0A1G2SCK5_9BACT</name>
<organism evidence="6 7">
    <name type="scientific">Candidatus Yonathbacteria bacterium RIFCSPLOWO2_01_FULL_43_27</name>
    <dbReference type="NCBI Taxonomy" id="1802726"/>
    <lineage>
        <taxon>Bacteria</taxon>
        <taxon>Candidatus Yonathiibacteriota</taxon>
    </lineage>
</organism>
<keyword evidence="3" id="KW-0175">Coiled coil</keyword>
<sequence>MSTIILLIISILGISFLIFLTYKNKNSDNTDQITKAVEALFDKTNKLLKEEMSLSRKESADSEKRLREELSSLFKGFGDSLDKRMSESANAQNKNFEGFSVKLTELIDKNDTRMDKVREVVEKKLESIQKDNSEKLEAMRVTVDEKLHATLEKRFGESFKVVSDRLEAVHKGLGEMQTLALGVGDLKKVLSNVKSRGTWGEAQLSNLIEEILTPEQYEKNVKTKKSSKDVVEYAIKLPGNDEDIKQVWLPIDAKFPLEDYQRLIEAQEQGNLLLIEELSKSLETRIKSEAKDIRDKYLNPPETTDFGILFVPIESLYAEVLRRPGLFEQIRREYRVIIAGPTTTQVILNSLQMGFRTLTIQKRSSEVWTLLGAVKTEFSKFGDLLEKTHKKMQEASNTIEDAVTKTRTIERKLNKVQNLPVAEAEKLVLEAQEEEIVKS</sequence>
<comment type="caution">
    <text evidence="6">The sequence shown here is derived from an EMBL/GenBank/DDBJ whole genome shotgun (WGS) entry which is preliminary data.</text>
</comment>
<dbReference type="AlphaFoldDB" id="A0A1G2SCK5"/>
<keyword evidence="5" id="KW-1133">Transmembrane helix</keyword>
<evidence type="ECO:0000256" key="3">
    <source>
        <dbReference type="ARBA" id="ARBA00023054"/>
    </source>
</evidence>
<keyword evidence="5" id="KW-0472">Membrane</keyword>
<feature type="transmembrane region" description="Helical" evidence="5">
    <location>
        <begin position="5"/>
        <end position="22"/>
    </location>
</feature>
<comment type="similarity">
    <text evidence="2">Belongs to the RmuC family.</text>
</comment>
<dbReference type="STRING" id="1802726.A3B07_01370"/>
<evidence type="ECO:0000256" key="5">
    <source>
        <dbReference type="SAM" id="Phobius"/>
    </source>
</evidence>
<dbReference type="EMBL" id="MHUV01000004">
    <property type="protein sequence ID" value="OHA82750.1"/>
    <property type="molecule type" value="Genomic_DNA"/>
</dbReference>